<dbReference type="Proteomes" id="UP000289738">
    <property type="component" value="Chromosome B05"/>
</dbReference>
<comment type="caution">
    <text evidence="1">The sequence shown here is derived from an EMBL/GenBank/DDBJ whole genome shotgun (WGS) entry which is preliminary data.</text>
</comment>
<organism evidence="1 2">
    <name type="scientific">Arachis hypogaea</name>
    <name type="common">Peanut</name>
    <dbReference type="NCBI Taxonomy" id="3818"/>
    <lineage>
        <taxon>Eukaryota</taxon>
        <taxon>Viridiplantae</taxon>
        <taxon>Streptophyta</taxon>
        <taxon>Embryophyta</taxon>
        <taxon>Tracheophyta</taxon>
        <taxon>Spermatophyta</taxon>
        <taxon>Magnoliopsida</taxon>
        <taxon>eudicotyledons</taxon>
        <taxon>Gunneridae</taxon>
        <taxon>Pentapetalae</taxon>
        <taxon>rosids</taxon>
        <taxon>fabids</taxon>
        <taxon>Fabales</taxon>
        <taxon>Fabaceae</taxon>
        <taxon>Papilionoideae</taxon>
        <taxon>50 kb inversion clade</taxon>
        <taxon>dalbergioids sensu lato</taxon>
        <taxon>Dalbergieae</taxon>
        <taxon>Pterocarpus clade</taxon>
        <taxon>Arachis</taxon>
    </lineage>
</organism>
<evidence type="ECO:0000313" key="2">
    <source>
        <dbReference type="Proteomes" id="UP000289738"/>
    </source>
</evidence>
<sequence>MEKLICYLIPGLGFILMRKLGRIQDEKEKDFRTGMPGAEFLLKCLQIAYWSLCKLHCGPLQLYRLVGINDCLSSKHKSCFITMKGKHPQNFNCNPTSGGLSTPPPAVKKYNKF</sequence>
<dbReference type="AlphaFoldDB" id="A0A444Z8F4"/>
<dbReference type="EMBL" id="SDMP01000015">
    <property type="protein sequence ID" value="RYR10440.1"/>
    <property type="molecule type" value="Genomic_DNA"/>
</dbReference>
<accession>A0A444Z8F4</accession>
<reference evidence="1 2" key="1">
    <citation type="submission" date="2019-01" db="EMBL/GenBank/DDBJ databases">
        <title>Sequencing of cultivated peanut Arachis hypogaea provides insights into genome evolution and oil improvement.</title>
        <authorList>
            <person name="Chen X."/>
        </authorList>
    </citation>
    <scope>NUCLEOTIDE SEQUENCE [LARGE SCALE GENOMIC DNA]</scope>
    <source>
        <strain evidence="2">cv. Fuhuasheng</strain>
        <tissue evidence="1">Leaves</tissue>
    </source>
</reference>
<proteinExistence type="predicted"/>
<keyword evidence="2" id="KW-1185">Reference proteome</keyword>
<name>A0A444Z8F4_ARAHY</name>
<evidence type="ECO:0000313" key="1">
    <source>
        <dbReference type="EMBL" id="RYR10440.1"/>
    </source>
</evidence>
<gene>
    <name evidence="1" type="ORF">Ahy_B05g078887</name>
</gene>
<protein>
    <submittedName>
        <fullName evidence="1">Uncharacterized protein</fullName>
    </submittedName>
</protein>